<dbReference type="Gene3D" id="3.10.310.30">
    <property type="match status" value="1"/>
</dbReference>
<dbReference type="eggNOG" id="COG0517">
    <property type="taxonomic scope" value="Bacteria"/>
</dbReference>
<keyword evidence="9" id="KW-0129">CBS domain</keyword>
<dbReference type="SUPFAM" id="SSF54631">
    <property type="entry name" value="CBS-domain pair"/>
    <property type="match status" value="1"/>
</dbReference>
<dbReference type="Proteomes" id="UP000009223">
    <property type="component" value="Chromosome"/>
</dbReference>
<dbReference type="SUPFAM" id="SSF64182">
    <property type="entry name" value="DHH phosphoesterases"/>
    <property type="match status" value="1"/>
</dbReference>
<keyword evidence="7" id="KW-0460">Magnesium</keyword>
<evidence type="ECO:0000259" key="10">
    <source>
        <dbReference type="PROSITE" id="PS51371"/>
    </source>
</evidence>
<gene>
    <name evidence="11" type="ordered locus">TREPR_1615</name>
</gene>
<dbReference type="InterPro" id="IPR052390">
    <property type="entry name" value="tRNA_nt/polyA_polymerase"/>
</dbReference>
<keyword evidence="4" id="KW-0808">Transferase</keyword>
<accession>F5YNS8</accession>
<protein>
    <submittedName>
        <fullName evidence="11">DHH family protein</fullName>
    </submittedName>
</protein>
<comment type="similarity">
    <text evidence="2">Belongs to the tRNA nucleotidyltransferase/poly(A) polymerase family.</text>
</comment>
<dbReference type="InterPro" id="IPR038763">
    <property type="entry name" value="DHH_sf"/>
</dbReference>
<evidence type="ECO:0000313" key="11">
    <source>
        <dbReference type="EMBL" id="AEF84483.1"/>
    </source>
</evidence>
<dbReference type="GO" id="GO:0008033">
    <property type="term" value="P:tRNA processing"/>
    <property type="evidence" value="ECO:0007669"/>
    <property type="project" value="UniProtKB-KW"/>
</dbReference>
<dbReference type="HOGENOM" id="CLU_634182_0_0_12"/>
<organism evidence="11 12">
    <name type="scientific">Treponema primitia (strain ATCC BAA-887 / DSM 12427 / ZAS-2)</name>
    <dbReference type="NCBI Taxonomy" id="545694"/>
    <lineage>
        <taxon>Bacteria</taxon>
        <taxon>Pseudomonadati</taxon>
        <taxon>Spirochaetota</taxon>
        <taxon>Spirochaetia</taxon>
        <taxon>Spirochaetales</taxon>
        <taxon>Treponemataceae</taxon>
        <taxon>Treponema</taxon>
    </lineage>
</organism>
<evidence type="ECO:0000256" key="1">
    <source>
        <dbReference type="ARBA" id="ARBA00001946"/>
    </source>
</evidence>
<dbReference type="KEGG" id="tpi:TREPR_1615"/>
<evidence type="ECO:0000256" key="2">
    <source>
        <dbReference type="ARBA" id="ARBA00007265"/>
    </source>
</evidence>
<evidence type="ECO:0000256" key="7">
    <source>
        <dbReference type="ARBA" id="ARBA00022842"/>
    </source>
</evidence>
<proteinExistence type="inferred from homology"/>
<feature type="domain" description="CBS" evidence="10">
    <location>
        <begin position="379"/>
        <end position="436"/>
    </location>
</feature>
<evidence type="ECO:0000256" key="3">
    <source>
        <dbReference type="ARBA" id="ARBA00022694"/>
    </source>
</evidence>
<sequence>MNIAFGHTNMDLDCLGSLILIKKLFPDFRLVRSGLIHPAAQNLYTFYTQYFDFLTPKDIKGETIENIIIVDTCKAERVSEYFACIRNSEPQIRIYDHHHTEQCNILGAVLEGGKFGANTSLLGKMAMERGIRLLPEEATIALTGIYADTGRLIFENVGRVDFEVSAWLMDMGASLKLVKSFLETIREDEQIQILNQILQAMKTQTIQGHEILLGYLELSENTPGLAAVVEKVMDIHNPDACFAVFSIPKSKTILLIARSQKLKIDLHELLHVYGGGGHQLAASAKISGREGPAFYEEFISYLEQSLTPATRAADVMTKNVQALKEDMSLMEASIFFEKTDLTGAPVLNAEDEVSGFISLRDIMKGRKAAVMNAPVRAYMSKPAATADSNVTMREIERIFYKHHIGHLPIVEDKKLVGIVTRWDYLQYKKRQTSPAEEA</sequence>
<dbReference type="AlphaFoldDB" id="F5YNS8"/>
<reference evidence="12" key="1">
    <citation type="submission" date="2009-12" db="EMBL/GenBank/DDBJ databases">
        <title>Complete sequence of Treponema primitia strain ZAS-2.</title>
        <authorList>
            <person name="Tetu S.G."/>
            <person name="Matson E."/>
            <person name="Ren Q."/>
            <person name="Seshadri R."/>
            <person name="Elbourne L."/>
            <person name="Hassan K.A."/>
            <person name="Durkin A."/>
            <person name="Radune D."/>
            <person name="Mohamoud Y."/>
            <person name="Shay R."/>
            <person name="Jin S."/>
            <person name="Zhang X."/>
            <person name="Lucey K."/>
            <person name="Ballor N.R."/>
            <person name="Ottesen E."/>
            <person name="Rosenthal R."/>
            <person name="Allen A."/>
            <person name="Leadbetter J.R."/>
            <person name="Paulsen I.T."/>
        </authorList>
    </citation>
    <scope>NUCLEOTIDE SEQUENCE [LARGE SCALE GENOMIC DNA]</scope>
    <source>
        <strain evidence="12">ATCC BAA-887 / DSM 12427 / ZAS-2</strain>
    </source>
</reference>
<evidence type="ECO:0000256" key="8">
    <source>
        <dbReference type="ARBA" id="ARBA00022884"/>
    </source>
</evidence>
<dbReference type="Gene3D" id="3.90.1640.10">
    <property type="entry name" value="inorganic pyrophosphatase (n-terminal core)"/>
    <property type="match status" value="1"/>
</dbReference>
<dbReference type="STRING" id="545694.TREPR_1615"/>
<dbReference type="Gene3D" id="3.10.580.10">
    <property type="entry name" value="CBS-domain"/>
    <property type="match status" value="2"/>
</dbReference>
<dbReference type="InterPro" id="IPR046342">
    <property type="entry name" value="CBS_dom_sf"/>
</dbReference>
<dbReference type="EMBL" id="CP001843">
    <property type="protein sequence ID" value="AEF84483.1"/>
    <property type="molecule type" value="Genomic_DNA"/>
</dbReference>
<evidence type="ECO:0000256" key="6">
    <source>
        <dbReference type="ARBA" id="ARBA00022741"/>
    </source>
</evidence>
<keyword evidence="8" id="KW-0694">RNA-binding</keyword>
<dbReference type="OrthoDB" id="9805698at2"/>
<dbReference type="InterPro" id="IPR001667">
    <property type="entry name" value="DDH_dom"/>
</dbReference>
<dbReference type="PANTHER" id="PTHR47788:SF1">
    <property type="entry name" value="A-ADDING TRNA NUCLEOTIDYLTRANSFERASE"/>
    <property type="match status" value="1"/>
</dbReference>
<dbReference type="GO" id="GO:0003723">
    <property type="term" value="F:RNA binding"/>
    <property type="evidence" value="ECO:0007669"/>
    <property type="project" value="UniProtKB-KW"/>
</dbReference>
<keyword evidence="3" id="KW-0819">tRNA processing</keyword>
<keyword evidence="4" id="KW-0548">Nucleotidyltransferase</keyword>
<dbReference type="Pfam" id="PF01368">
    <property type="entry name" value="DHH"/>
    <property type="match status" value="1"/>
</dbReference>
<dbReference type="GO" id="GO:0046872">
    <property type="term" value="F:metal ion binding"/>
    <property type="evidence" value="ECO:0007669"/>
    <property type="project" value="UniProtKB-KW"/>
</dbReference>
<evidence type="ECO:0000256" key="9">
    <source>
        <dbReference type="PROSITE-ProRule" id="PRU00703"/>
    </source>
</evidence>
<dbReference type="Pfam" id="PF00571">
    <property type="entry name" value="CBS"/>
    <property type="match status" value="2"/>
</dbReference>
<keyword evidence="6" id="KW-0547">Nucleotide-binding</keyword>
<dbReference type="RefSeq" id="WP_015708507.1">
    <property type="nucleotide sequence ID" value="NC_015578.1"/>
</dbReference>
<dbReference type="PROSITE" id="PS51371">
    <property type="entry name" value="CBS"/>
    <property type="match status" value="2"/>
</dbReference>
<feature type="domain" description="CBS" evidence="10">
    <location>
        <begin position="316"/>
        <end position="375"/>
    </location>
</feature>
<evidence type="ECO:0000256" key="4">
    <source>
        <dbReference type="ARBA" id="ARBA00022695"/>
    </source>
</evidence>
<dbReference type="GO" id="GO:0000166">
    <property type="term" value="F:nucleotide binding"/>
    <property type="evidence" value="ECO:0007669"/>
    <property type="project" value="UniProtKB-KW"/>
</dbReference>
<dbReference type="InterPro" id="IPR000644">
    <property type="entry name" value="CBS_dom"/>
</dbReference>
<keyword evidence="12" id="KW-1185">Reference proteome</keyword>
<reference evidence="11 12" key="2">
    <citation type="journal article" date="2011" name="ISME J.">
        <title>RNA-seq reveals cooperative metabolic interactions between two termite-gut spirochete species in co-culture.</title>
        <authorList>
            <person name="Rosenthal A.Z."/>
            <person name="Matson E.G."/>
            <person name="Eldar A."/>
            <person name="Leadbetter J.R."/>
        </authorList>
    </citation>
    <scope>NUCLEOTIDE SEQUENCE [LARGE SCALE GENOMIC DNA]</scope>
    <source>
        <strain evidence="12">ATCC BAA-887 / DSM 12427 / ZAS-2</strain>
    </source>
</reference>
<keyword evidence="5" id="KW-0479">Metal-binding</keyword>
<dbReference type="GO" id="GO:0016779">
    <property type="term" value="F:nucleotidyltransferase activity"/>
    <property type="evidence" value="ECO:0007669"/>
    <property type="project" value="UniProtKB-KW"/>
</dbReference>
<name>F5YNS8_TREPZ</name>
<dbReference type="SMART" id="SM00116">
    <property type="entry name" value="CBS"/>
    <property type="match status" value="2"/>
</dbReference>
<dbReference type="PANTHER" id="PTHR47788">
    <property type="entry name" value="POLYA POLYMERASE"/>
    <property type="match status" value="1"/>
</dbReference>
<evidence type="ECO:0000256" key="5">
    <source>
        <dbReference type="ARBA" id="ARBA00022723"/>
    </source>
</evidence>
<comment type="cofactor">
    <cofactor evidence="1">
        <name>Mg(2+)</name>
        <dbReference type="ChEBI" id="CHEBI:18420"/>
    </cofactor>
</comment>
<evidence type="ECO:0000313" key="12">
    <source>
        <dbReference type="Proteomes" id="UP000009223"/>
    </source>
</evidence>
<dbReference type="eggNOG" id="COG0618">
    <property type="taxonomic scope" value="Bacteria"/>
</dbReference>